<dbReference type="RefSeq" id="XP_020108225.1">
    <property type="nucleotide sequence ID" value="XM_020252636.1"/>
</dbReference>
<dbReference type="RefSeq" id="XP_020108229.1">
    <property type="nucleotide sequence ID" value="XM_020252640.1"/>
</dbReference>
<dbReference type="Pfam" id="PF24670">
    <property type="entry name" value="DUF7653"/>
    <property type="match status" value="1"/>
</dbReference>
<feature type="coiled-coil region" evidence="1">
    <location>
        <begin position="401"/>
        <end position="548"/>
    </location>
</feature>
<evidence type="ECO:0000313" key="8">
    <source>
        <dbReference type="RefSeq" id="XP_020108228.1"/>
    </source>
</evidence>
<feature type="domain" description="DUF7653" evidence="3">
    <location>
        <begin position="600"/>
        <end position="726"/>
    </location>
</feature>
<feature type="compositionally biased region" description="Polar residues" evidence="2">
    <location>
        <begin position="15"/>
        <end position="24"/>
    </location>
</feature>
<dbReference type="RefSeq" id="XP_020108230.1">
    <property type="nucleotide sequence ID" value="XM_020252641.1"/>
</dbReference>
<evidence type="ECO:0000256" key="2">
    <source>
        <dbReference type="SAM" id="MobiDB-lite"/>
    </source>
</evidence>
<feature type="compositionally biased region" description="Low complexity" evidence="2">
    <location>
        <begin position="225"/>
        <end position="239"/>
    </location>
</feature>
<evidence type="ECO:0000313" key="6">
    <source>
        <dbReference type="RefSeq" id="XP_020108226.1"/>
    </source>
</evidence>
<reference evidence="4" key="1">
    <citation type="journal article" date="2015" name="Nat. Genet.">
        <title>The pineapple genome and the evolution of CAM photosynthesis.</title>
        <authorList>
            <person name="Ming R."/>
            <person name="VanBuren R."/>
            <person name="Wai C.M."/>
            <person name="Tang H."/>
            <person name="Schatz M.C."/>
            <person name="Bowers J.E."/>
            <person name="Lyons E."/>
            <person name="Wang M.L."/>
            <person name="Chen J."/>
            <person name="Biggers E."/>
            <person name="Zhang J."/>
            <person name="Huang L."/>
            <person name="Zhang L."/>
            <person name="Miao W."/>
            <person name="Zhang J."/>
            <person name="Ye Z."/>
            <person name="Miao C."/>
            <person name="Lin Z."/>
            <person name="Wang H."/>
            <person name="Zhou H."/>
            <person name="Yim W.C."/>
            <person name="Priest H.D."/>
            <person name="Zheng C."/>
            <person name="Woodhouse M."/>
            <person name="Edger P.P."/>
            <person name="Guyot R."/>
            <person name="Guo H.B."/>
            <person name="Guo H."/>
            <person name="Zheng G."/>
            <person name="Singh R."/>
            <person name="Sharma A."/>
            <person name="Min X."/>
            <person name="Zheng Y."/>
            <person name="Lee H."/>
            <person name="Gurtowski J."/>
            <person name="Sedlazeck F.J."/>
            <person name="Harkess A."/>
            <person name="McKain M.R."/>
            <person name="Liao Z."/>
            <person name="Fang J."/>
            <person name="Liu J."/>
            <person name="Zhang X."/>
            <person name="Zhang Q."/>
            <person name="Hu W."/>
            <person name="Qin Y."/>
            <person name="Wang K."/>
            <person name="Chen L.Y."/>
            <person name="Shirley N."/>
            <person name="Lin Y.R."/>
            <person name="Liu L.Y."/>
            <person name="Hernandez A.G."/>
            <person name="Wright C.L."/>
            <person name="Bulone V."/>
            <person name="Tuskan G.A."/>
            <person name="Heath K."/>
            <person name="Zee F."/>
            <person name="Moore P.H."/>
            <person name="Sunkar R."/>
            <person name="Leebens-Mack J.H."/>
            <person name="Mockler T."/>
            <person name="Bennetzen J.L."/>
            <person name="Freeling M."/>
            <person name="Sankoff D."/>
            <person name="Paterson A.H."/>
            <person name="Zhu X."/>
            <person name="Yang X."/>
            <person name="Smith J.A."/>
            <person name="Cushman J.C."/>
            <person name="Paull R.E."/>
            <person name="Yu Q."/>
        </authorList>
    </citation>
    <scope>NUCLEOTIDE SEQUENCE [LARGE SCALE GENOMIC DNA]</scope>
    <source>
        <strain evidence="4">cv. F153</strain>
    </source>
</reference>
<dbReference type="GeneID" id="109724031"/>
<proteinExistence type="predicted"/>
<evidence type="ECO:0000313" key="4">
    <source>
        <dbReference type="Proteomes" id="UP000515123"/>
    </source>
</evidence>
<dbReference type="InterPro" id="IPR056070">
    <property type="entry name" value="DUF7653"/>
</dbReference>
<feature type="region of interest" description="Disordered" evidence="2">
    <location>
        <begin position="15"/>
        <end position="71"/>
    </location>
</feature>
<organism evidence="6">
    <name type="scientific">Ananas comosus</name>
    <name type="common">Pineapple</name>
    <name type="synonym">Ananas ananas</name>
    <dbReference type="NCBI Taxonomy" id="4615"/>
    <lineage>
        <taxon>Eukaryota</taxon>
        <taxon>Viridiplantae</taxon>
        <taxon>Streptophyta</taxon>
        <taxon>Embryophyta</taxon>
        <taxon>Tracheophyta</taxon>
        <taxon>Spermatophyta</taxon>
        <taxon>Magnoliopsida</taxon>
        <taxon>Liliopsida</taxon>
        <taxon>Poales</taxon>
        <taxon>Bromeliaceae</taxon>
        <taxon>Bromelioideae</taxon>
        <taxon>Ananas</taxon>
    </lineage>
</organism>
<dbReference type="RefSeq" id="XP_020108227.1">
    <property type="nucleotide sequence ID" value="XM_020252638.1"/>
</dbReference>
<dbReference type="PANTHER" id="PTHR47491:SF5">
    <property type="entry name" value="CAP-GLY DOMAIN LINKER"/>
    <property type="match status" value="1"/>
</dbReference>
<feature type="region of interest" description="Disordered" evidence="2">
    <location>
        <begin position="562"/>
        <end position="585"/>
    </location>
</feature>
<dbReference type="Gramene" id="Aco001711.1.mrna1">
    <property type="protein sequence ID" value="Aco001711.1.mrna1"/>
    <property type="gene ID" value="Aco001711.1.path1"/>
</dbReference>
<dbReference type="Proteomes" id="UP000515123">
    <property type="component" value="Linkage group 18"/>
</dbReference>
<evidence type="ECO:0000313" key="7">
    <source>
        <dbReference type="RefSeq" id="XP_020108227.1"/>
    </source>
</evidence>
<evidence type="ECO:0000313" key="10">
    <source>
        <dbReference type="RefSeq" id="XP_020108230.1"/>
    </source>
</evidence>
<name>A0A6P5GHU1_ANACO</name>
<reference evidence="5 6" key="2">
    <citation type="submission" date="2025-04" db="UniProtKB">
        <authorList>
            <consortium name="RefSeq"/>
        </authorList>
    </citation>
    <scope>IDENTIFICATION</scope>
    <source>
        <tissue evidence="5 6">Leaf</tissue>
    </source>
</reference>
<evidence type="ECO:0000259" key="3">
    <source>
        <dbReference type="Pfam" id="PF24670"/>
    </source>
</evidence>
<feature type="region of interest" description="Disordered" evidence="2">
    <location>
        <begin position="197"/>
        <end position="244"/>
    </location>
</feature>
<dbReference type="AlphaFoldDB" id="A0A6P5GHU1"/>
<evidence type="ECO:0000313" key="5">
    <source>
        <dbReference type="RefSeq" id="XP_020108225.1"/>
    </source>
</evidence>
<protein>
    <submittedName>
        <fullName evidence="5 6">Cingulin-like</fullName>
    </submittedName>
</protein>
<feature type="region of interest" description="Disordered" evidence="2">
    <location>
        <begin position="317"/>
        <end position="336"/>
    </location>
</feature>
<evidence type="ECO:0000313" key="9">
    <source>
        <dbReference type="RefSeq" id="XP_020108229.1"/>
    </source>
</evidence>
<evidence type="ECO:0000256" key="1">
    <source>
        <dbReference type="SAM" id="Coils"/>
    </source>
</evidence>
<dbReference type="PANTHER" id="PTHR47491">
    <property type="entry name" value="CAP-GLY DOMAIN LINKER"/>
    <property type="match status" value="1"/>
</dbReference>
<keyword evidence="4" id="KW-1185">Reference proteome</keyword>
<feature type="coiled-coil region" evidence="1">
    <location>
        <begin position="780"/>
        <end position="891"/>
    </location>
</feature>
<dbReference type="OrthoDB" id="1938127at2759"/>
<dbReference type="RefSeq" id="XP_020108226.1">
    <property type="nucleotide sequence ID" value="XM_020252637.1"/>
</dbReference>
<feature type="compositionally biased region" description="Basic and acidic residues" evidence="2">
    <location>
        <begin position="573"/>
        <end position="585"/>
    </location>
</feature>
<accession>A0A6P5GHU1</accession>
<dbReference type="RefSeq" id="XP_020108228.1">
    <property type="nucleotide sequence ID" value="XM_020252639.1"/>
</dbReference>
<sequence length="925" mass="106370">MRRFFSFRSSAANNGCTNVVPPTSNHKKKDAKTTAGETLYGGSRTPEESSFKSRKRYPKSEESSSPHLRRSLSFSSPAAYGGFEVGEQNCMGDLSESSETCRRETHHFGECPVHCHSSTPERHAGKRGNNLTEVRKSLEAHEFDSPCSRGYLCSSGNSSYSSPIALRCGPIHKSNFSNNNEVLDLYIDGEQDVINKPSETRGNFSRAVNDGTLSGKPPVSILGKPPRAQSTAPSSPTSTKDSLRTYSFRDDVRIAFAAKNLRRNNERQSHLFTGKLIKLRDHESETTTTIEDIYEDTSEELHGPRGQTCYLENGSLSLRPEKSSDSSPEEQDTDEKLLRKAKEMEERFTRENSEIELLRNKGLSLTELLQMIQDMNEDRKYLALELSSQIRSRLAERFSAKEQYKQSKVELDTRTRRLEKEKSEVQLTLEKELDRRSNDWSQKLVKFQTEEQRLRERVRELAEQNVALQREVSSLQANEAAAHSRLMNSETQCKELTATAEEVQKKNNDLRQILSEMEVQFNEAKEERDQLKRSYKEKEEENKGLHKMVVRLQRIRNEQDKTISGLRQGYSDELDKKSRESGDSRSRLQMELMRLTGIEQKLRREVESCVIEIESLRNENISLIDRFQSSENGYRLSSIRLEQELRARVDCLQTRALSLLDDNSHFCAELLEFIKCKKHENQGERRSDLEGYSIVEYTLKYQSIKRGVESLRRSLQTVLAILDDKSTLEASESVVQSTEGGNPKHAKDQAQKDEIELKLKVEVMLTRVLREKLYSKELDLEQLQAELASSVRSQDVLQNEIQRLQDEFSCLNHKAKEMEIQMLKKDESINQIQQDLQDSMKELSALRGTLKTVTEERDIVWQEANNLRKTNMRMLEDAHSLRRKIEALDEDILLKEGQISILKDSLEKPFDIICSPKSLKEFDME</sequence>
<gene>
    <name evidence="5 6 7 8 9 10" type="primary">LOC109724031</name>
</gene>
<keyword evidence="1" id="KW-0175">Coiled coil</keyword>